<dbReference type="SUPFAM" id="SSF52218">
    <property type="entry name" value="Flavoproteins"/>
    <property type="match status" value="1"/>
</dbReference>
<accession>A0A089NPY1</accession>
<dbReference type="HOGENOM" id="CLU_055322_3_3_5"/>
<dbReference type="Pfam" id="PF03358">
    <property type="entry name" value="FMN_red"/>
    <property type="match status" value="1"/>
</dbReference>
<evidence type="ECO:0000259" key="6">
    <source>
        <dbReference type="Pfam" id="PF03358"/>
    </source>
</evidence>
<keyword evidence="3" id="KW-0288">FMN</keyword>
<protein>
    <submittedName>
        <fullName evidence="7">FMN reductase</fullName>
    </submittedName>
</protein>
<dbReference type="EMBL" id="CP003811">
    <property type="protein sequence ID" value="AIQ89447.1"/>
    <property type="molecule type" value="Genomic_DNA"/>
</dbReference>
<evidence type="ECO:0000256" key="4">
    <source>
        <dbReference type="ARBA" id="ARBA00023002"/>
    </source>
</evidence>
<organism evidence="7 8">
    <name type="scientific">Methylobacterium oryzae CBMB20</name>
    <dbReference type="NCBI Taxonomy" id="693986"/>
    <lineage>
        <taxon>Bacteria</taxon>
        <taxon>Pseudomonadati</taxon>
        <taxon>Pseudomonadota</taxon>
        <taxon>Alphaproteobacteria</taxon>
        <taxon>Hyphomicrobiales</taxon>
        <taxon>Methylobacteriaceae</taxon>
        <taxon>Methylobacterium</taxon>
    </lineage>
</organism>
<sequence>MGRSILSTYSDVRPHHPRSSRSRRLAILSRSKAPGMTRPRLVGLSANVQRPSKTRTLVDAVLREAGARAPLDVRLLDFVDAGTGLGAAWTRDQLPASSRSVLAAIEEADGLVVGSPVYKGAYTGLFKHLFDLVDPGALAGKPVAIVATGGGARHALVVEHAFRPLFGFFGALQIPTAVYASDPDFSDGVLTEAGVRARAAEAGGQLAALLVHRSASAAPLALAAAE</sequence>
<evidence type="ECO:0000256" key="3">
    <source>
        <dbReference type="ARBA" id="ARBA00022643"/>
    </source>
</evidence>
<feature type="domain" description="NADPH-dependent FMN reductase-like" evidence="6">
    <location>
        <begin position="40"/>
        <end position="181"/>
    </location>
</feature>
<gene>
    <name evidence="7" type="primary">msuE</name>
    <name evidence="7" type="ORF">MOC_1692</name>
</gene>
<dbReference type="Proteomes" id="UP000029492">
    <property type="component" value="Chromosome"/>
</dbReference>
<dbReference type="GO" id="GO:0016491">
    <property type="term" value="F:oxidoreductase activity"/>
    <property type="evidence" value="ECO:0007669"/>
    <property type="project" value="UniProtKB-KW"/>
</dbReference>
<comment type="similarity">
    <text evidence="1">Belongs to the SsuE family.</text>
</comment>
<dbReference type="InterPro" id="IPR005025">
    <property type="entry name" value="FMN_Rdtase-like_dom"/>
</dbReference>
<reference evidence="7 8" key="1">
    <citation type="journal article" date="2014" name="PLoS ONE">
        <title>Genome Information of Methylobacterium oryzae, a Plant-Probiotic Methylotroph in the Phyllosphere.</title>
        <authorList>
            <person name="Kwak M.J."/>
            <person name="Jeong H."/>
            <person name="Madhaiyan M."/>
            <person name="Lee Y."/>
            <person name="Sa T.M."/>
            <person name="Oh T.K."/>
            <person name="Kim J.F."/>
        </authorList>
    </citation>
    <scope>NUCLEOTIDE SEQUENCE [LARGE SCALE GENOMIC DNA]</scope>
    <source>
        <strain evidence="7 8">CBMB20</strain>
    </source>
</reference>
<dbReference type="InterPro" id="IPR019912">
    <property type="entry name" value="FMN_Rdtase_MsuE-like"/>
</dbReference>
<dbReference type="eggNOG" id="COG0431">
    <property type="taxonomic scope" value="Bacteria"/>
</dbReference>
<dbReference type="InterPro" id="IPR051814">
    <property type="entry name" value="NAD(P)H-dep_FMN_reductase"/>
</dbReference>
<keyword evidence="2" id="KW-0285">Flavoprotein</keyword>
<name>A0A089NPY1_9HYPH</name>
<dbReference type="STRING" id="693986.MOC_1692"/>
<evidence type="ECO:0000256" key="1">
    <source>
        <dbReference type="ARBA" id="ARBA00005990"/>
    </source>
</evidence>
<feature type="region of interest" description="Disordered" evidence="5">
    <location>
        <begin position="1"/>
        <end position="23"/>
    </location>
</feature>
<dbReference type="PANTHER" id="PTHR43408">
    <property type="entry name" value="FMN REDUCTASE (NADPH)"/>
    <property type="match status" value="1"/>
</dbReference>
<evidence type="ECO:0000256" key="5">
    <source>
        <dbReference type="SAM" id="MobiDB-lite"/>
    </source>
</evidence>
<evidence type="ECO:0000256" key="2">
    <source>
        <dbReference type="ARBA" id="ARBA00022630"/>
    </source>
</evidence>
<evidence type="ECO:0000313" key="7">
    <source>
        <dbReference type="EMBL" id="AIQ89447.1"/>
    </source>
</evidence>
<evidence type="ECO:0000313" key="8">
    <source>
        <dbReference type="Proteomes" id="UP000029492"/>
    </source>
</evidence>
<dbReference type="AlphaFoldDB" id="A0A089NPY1"/>
<dbReference type="InterPro" id="IPR029039">
    <property type="entry name" value="Flavoprotein-like_sf"/>
</dbReference>
<dbReference type="KEGG" id="mor:MOC_1692"/>
<dbReference type="NCBIfam" id="TIGR03566">
    <property type="entry name" value="FMN_reduc_MsuE"/>
    <property type="match status" value="1"/>
</dbReference>
<keyword evidence="8" id="KW-1185">Reference proteome</keyword>
<dbReference type="PANTHER" id="PTHR43408:SF2">
    <property type="entry name" value="FMN REDUCTASE (NADPH)"/>
    <property type="match status" value="1"/>
</dbReference>
<feature type="compositionally biased region" description="Polar residues" evidence="5">
    <location>
        <begin position="1"/>
        <end position="10"/>
    </location>
</feature>
<keyword evidence="4" id="KW-0560">Oxidoreductase</keyword>
<dbReference type="Gene3D" id="3.40.50.360">
    <property type="match status" value="1"/>
</dbReference>
<proteinExistence type="inferred from homology"/>